<dbReference type="AlphaFoldDB" id="A0A8J2HK18"/>
<dbReference type="PANTHER" id="PTHR16524">
    <property type="entry name" value="CELL DEATH REGULATOR AVEN"/>
    <property type="match status" value="1"/>
</dbReference>
<proteinExistence type="predicted"/>
<accession>A0A8J2HK18</accession>
<keyword evidence="3" id="KW-1185">Reference proteome</keyword>
<dbReference type="EMBL" id="CAJNRD030001121">
    <property type="protein sequence ID" value="CAG5097927.1"/>
    <property type="molecule type" value="Genomic_DNA"/>
</dbReference>
<evidence type="ECO:0000313" key="3">
    <source>
        <dbReference type="Proteomes" id="UP000786811"/>
    </source>
</evidence>
<name>A0A8J2HK18_COTCN</name>
<feature type="compositionally biased region" description="Basic residues" evidence="1">
    <location>
        <begin position="1"/>
        <end position="25"/>
    </location>
</feature>
<dbReference type="Proteomes" id="UP000786811">
    <property type="component" value="Unassembled WGS sequence"/>
</dbReference>
<dbReference type="OrthoDB" id="6338233at2759"/>
<reference evidence="2" key="1">
    <citation type="submission" date="2021-04" db="EMBL/GenBank/DDBJ databases">
        <authorList>
            <person name="Chebbi M.A.C M."/>
        </authorList>
    </citation>
    <scope>NUCLEOTIDE SEQUENCE</scope>
</reference>
<evidence type="ECO:0000313" key="2">
    <source>
        <dbReference type="EMBL" id="CAG5097927.1"/>
    </source>
</evidence>
<gene>
    <name evidence="2" type="ORF">HICCMSTLAB_LOCUS8947</name>
</gene>
<sequence length="262" mass="30132">MDKQKHRDSRRKKDKLNHKNKKRTSKPAEPEPSPAKPYLLRNFDRTGVSSDEDEFDDDFFGFDYVRKAALVQPSASFADLVDQDESTPKPSNDFSYLANTTLTSGYFQFKSEKNWLVDTSKFSDLLAIDVENLSAVFNCIPFNQTVEVDDKYFTEDQLTLFNTAAEEAKKIYEEELRNKELQQKLSDSNNHKLREMSSKLESIDDDVVVEEDLEFLLSLKEPVKTSSITSVVTPKYTEEPKVTNTPTKSIDLEKWLDSVLDI</sequence>
<dbReference type="GO" id="GO:0010972">
    <property type="term" value="P:negative regulation of G2/M transition of mitotic cell cycle"/>
    <property type="evidence" value="ECO:0007669"/>
    <property type="project" value="TreeGrafter"/>
</dbReference>
<organism evidence="2 3">
    <name type="scientific">Cotesia congregata</name>
    <name type="common">Parasitoid wasp</name>
    <name type="synonym">Apanteles congregatus</name>
    <dbReference type="NCBI Taxonomy" id="51543"/>
    <lineage>
        <taxon>Eukaryota</taxon>
        <taxon>Metazoa</taxon>
        <taxon>Ecdysozoa</taxon>
        <taxon>Arthropoda</taxon>
        <taxon>Hexapoda</taxon>
        <taxon>Insecta</taxon>
        <taxon>Pterygota</taxon>
        <taxon>Neoptera</taxon>
        <taxon>Endopterygota</taxon>
        <taxon>Hymenoptera</taxon>
        <taxon>Apocrita</taxon>
        <taxon>Ichneumonoidea</taxon>
        <taxon>Braconidae</taxon>
        <taxon>Microgastrinae</taxon>
        <taxon>Cotesia</taxon>
    </lineage>
</organism>
<dbReference type="PANTHER" id="PTHR16524:SF2">
    <property type="entry name" value="CELL DEATH REGULATOR AVEN"/>
    <property type="match status" value="1"/>
</dbReference>
<protein>
    <submittedName>
        <fullName evidence="2">Uncharacterized protein</fullName>
    </submittedName>
</protein>
<evidence type="ECO:0000256" key="1">
    <source>
        <dbReference type="SAM" id="MobiDB-lite"/>
    </source>
</evidence>
<feature type="region of interest" description="Disordered" evidence="1">
    <location>
        <begin position="1"/>
        <end position="41"/>
    </location>
</feature>
<dbReference type="InterPro" id="IPR026187">
    <property type="entry name" value="Aven"/>
</dbReference>
<comment type="caution">
    <text evidence="2">The sequence shown here is derived from an EMBL/GenBank/DDBJ whole genome shotgun (WGS) entry which is preliminary data.</text>
</comment>